<sequence length="203" mass="22551">MLWGGSLGGLEVRKSREGGFHLRGTFPYGARTTLSDGGRNGGRPRKEEFAPRAFAYNVEREDVNIMFLSGHRWDKPLASRKAGTLKLQDSDDALTFDAVISTEVQETSWARDFMAAFAAGLVLGLSPGFRLPPQRTVKNAETIKEEDPAEGNALIRVVNHALLWEVSAVTKAAYEEAQIEARNWTPDPATRLHKPTPAYRWRA</sequence>
<dbReference type="Proteomes" id="UP000193926">
    <property type="component" value="Unassembled WGS sequence"/>
</dbReference>
<keyword evidence="1" id="KW-1188">Viral release from host cell</keyword>
<feature type="domain" description="Prohead serine protease" evidence="4">
    <location>
        <begin position="45"/>
        <end position="182"/>
    </location>
</feature>
<dbReference type="GO" id="GO:0006508">
    <property type="term" value="P:proteolysis"/>
    <property type="evidence" value="ECO:0007669"/>
    <property type="project" value="UniProtKB-KW"/>
</dbReference>
<evidence type="ECO:0000256" key="3">
    <source>
        <dbReference type="ARBA" id="ARBA00022801"/>
    </source>
</evidence>
<evidence type="ECO:0000313" key="5">
    <source>
        <dbReference type="EMBL" id="OSQ44676.1"/>
    </source>
</evidence>
<dbReference type="OrthoDB" id="7842080at2"/>
<protein>
    <recommendedName>
        <fullName evidence="4">Prohead serine protease domain-containing protein</fullName>
    </recommendedName>
</protein>
<accession>A0A1X4ND76</accession>
<dbReference type="STRING" id="1123756.MGEO_18840"/>
<proteinExistence type="predicted"/>
<keyword evidence="3" id="KW-0378">Hydrolase</keyword>
<name>A0A1X4ND76_9RHOB</name>
<evidence type="ECO:0000256" key="1">
    <source>
        <dbReference type="ARBA" id="ARBA00022612"/>
    </source>
</evidence>
<evidence type="ECO:0000259" key="4">
    <source>
        <dbReference type="Pfam" id="PF04586"/>
    </source>
</evidence>
<dbReference type="EMBL" id="JFKC01000029">
    <property type="protein sequence ID" value="OSQ44676.1"/>
    <property type="molecule type" value="Genomic_DNA"/>
</dbReference>
<organism evidence="5 6">
    <name type="scientific">Marivita geojedonensis</name>
    <dbReference type="NCBI Taxonomy" id="1123756"/>
    <lineage>
        <taxon>Bacteria</taxon>
        <taxon>Pseudomonadati</taxon>
        <taxon>Pseudomonadota</taxon>
        <taxon>Alphaproteobacteria</taxon>
        <taxon>Rhodobacterales</taxon>
        <taxon>Roseobacteraceae</taxon>
        <taxon>Marivita</taxon>
    </lineage>
</organism>
<gene>
    <name evidence="5" type="ORF">MGEO_18840</name>
</gene>
<dbReference type="AlphaFoldDB" id="A0A1X4ND76"/>
<evidence type="ECO:0000256" key="2">
    <source>
        <dbReference type="ARBA" id="ARBA00022670"/>
    </source>
</evidence>
<dbReference type="GO" id="GO:0008233">
    <property type="term" value="F:peptidase activity"/>
    <property type="evidence" value="ECO:0007669"/>
    <property type="project" value="UniProtKB-KW"/>
</dbReference>
<reference evidence="5 6" key="1">
    <citation type="submission" date="2014-03" db="EMBL/GenBank/DDBJ databases">
        <title>The draft genome sequence of Marivita geojedonensis KCTC 23882.</title>
        <authorList>
            <person name="Lai Q."/>
            <person name="Shao Z."/>
        </authorList>
    </citation>
    <scope>NUCLEOTIDE SEQUENCE [LARGE SCALE GENOMIC DNA]</scope>
    <source>
        <strain evidence="5 6">DPG-138</strain>
    </source>
</reference>
<evidence type="ECO:0000313" key="6">
    <source>
        <dbReference type="Proteomes" id="UP000193926"/>
    </source>
</evidence>
<comment type="caution">
    <text evidence="5">The sequence shown here is derived from an EMBL/GenBank/DDBJ whole genome shotgun (WGS) entry which is preliminary data.</text>
</comment>
<dbReference type="InterPro" id="IPR054613">
    <property type="entry name" value="Peptidase_S78_dom"/>
</dbReference>
<keyword evidence="6" id="KW-1185">Reference proteome</keyword>
<dbReference type="Pfam" id="PF04586">
    <property type="entry name" value="Peptidase_S78"/>
    <property type="match status" value="1"/>
</dbReference>
<keyword evidence="2" id="KW-0645">Protease</keyword>